<proteinExistence type="predicted"/>
<feature type="non-terminal residue" evidence="1">
    <location>
        <position position="67"/>
    </location>
</feature>
<protein>
    <submittedName>
        <fullName evidence="1">Uncharacterized protein</fullName>
    </submittedName>
</protein>
<reference evidence="1" key="1">
    <citation type="journal article" date="2014" name="Front. Microbiol.">
        <title>High frequency of phylogenetically diverse reductive dehalogenase-homologous genes in deep subseafloor sedimentary metagenomes.</title>
        <authorList>
            <person name="Kawai M."/>
            <person name="Futagami T."/>
            <person name="Toyoda A."/>
            <person name="Takaki Y."/>
            <person name="Nishi S."/>
            <person name="Hori S."/>
            <person name="Arai W."/>
            <person name="Tsubouchi T."/>
            <person name="Morono Y."/>
            <person name="Uchiyama I."/>
            <person name="Ito T."/>
            <person name="Fujiyama A."/>
            <person name="Inagaki F."/>
            <person name="Takami H."/>
        </authorList>
    </citation>
    <scope>NUCLEOTIDE SEQUENCE</scope>
    <source>
        <strain evidence="1">Expedition CK06-06</strain>
    </source>
</reference>
<accession>X1RUZ5</accession>
<name>X1RUZ5_9ZZZZ</name>
<dbReference type="AlphaFoldDB" id="X1RUZ5"/>
<gene>
    <name evidence="1" type="ORF">S12H4_09722</name>
</gene>
<organism evidence="1">
    <name type="scientific">marine sediment metagenome</name>
    <dbReference type="NCBI Taxonomy" id="412755"/>
    <lineage>
        <taxon>unclassified sequences</taxon>
        <taxon>metagenomes</taxon>
        <taxon>ecological metagenomes</taxon>
    </lineage>
</organism>
<dbReference type="EMBL" id="BARW01004000">
    <property type="protein sequence ID" value="GAI59329.1"/>
    <property type="molecule type" value="Genomic_DNA"/>
</dbReference>
<comment type="caution">
    <text evidence="1">The sequence shown here is derived from an EMBL/GenBank/DDBJ whole genome shotgun (WGS) entry which is preliminary data.</text>
</comment>
<sequence length="67" mass="7519">MVLVGVANYPEKRTVYFILEETDLVEKNWCTFELKEGKGLGKVKFIAPIKENPLFSGGRDLKKATSA</sequence>
<evidence type="ECO:0000313" key="1">
    <source>
        <dbReference type="EMBL" id="GAI59329.1"/>
    </source>
</evidence>